<protein>
    <submittedName>
        <fullName evidence="1">Uncharacterized protein</fullName>
    </submittedName>
</protein>
<organism evidence="1">
    <name type="scientific">Staphylococcus aureus</name>
    <dbReference type="NCBI Taxonomy" id="1280"/>
    <lineage>
        <taxon>Bacteria</taxon>
        <taxon>Bacillati</taxon>
        <taxon>Bacillota</taxon>
        <taxon>Bacilli</taxon>
        <taxon>Bacillales</taxon>
        <taxon>Staphylococcaceae</taxon>
        <taxon>Staphylococcus</taxon>
    </lineage>
</organism>
<dbReference type="EMBL" id="AB983236">
    <property type="protein sequence ID" value="BAQ35612.1"/>
    <property type="molecule type" value="Genomic_DNA"/>
</dbReference>
<evidence type="ECO:0000313" key="1">
    <source>
        <dbReference type="EMBL" id="BAQ35612.1"/>
    </source>
</evidence>
<reference evidence="1" key="1">
    <citation type="submission" date="2014-08" db="EMBL/GenBank/DDBJ databases">
        <title>Comparative genomics of MRSA.</title>
        <authorList>
            <person name="Yamamoto T."/>
        </authorList>
    </citation>
    <scope>NUCLEOTIDE SEQUENCE</scope>
    <source>
        <strain evidence="1">OC3</strain>
    </source>
</reference>
<proteinExistence type="predicted"/>
<dbReference type="AlphaFoldDB" id="A0A0C6EL96"/>
<name>A0A0C6EL96_STAAU</name>
<accession>A0A0C6EL96</accession>
<sequence>MLILPWAFSRSAFHFLCIAPLRASILNLFLRFPNQCICVILFMGSR</sequence>